<name>A0ABT9XHD4_9BACL</name>
<feature type="domain" description="HTH cro/C1-type" evidence="2">
    <location>
        <begin position="8"/>
        <end position="61"/>
    </location>
</feature>
<dbReference type="InterPro" id="IPR010982">
    <property type="entry name" value="Lambda_DNA-bd_dom_sf"/>
</dbReference>
<evidence type="ECO:0000313" key="4">
    <source>
        <dbReference type="Proteomes" id="UP001232973"/>
    </source>
</evidence>
<accession>A0ABT9XHD4</accession>
<dbReference type="InterPro" id="IPR011990">
    <property type="entry name" value="TPR-like_helical_dom_sf"/>
</dbReference>
<dbReference type="PROSITE" id="PS50943">
    <property type="entry name" value="HTH_CROC1"/>
    <property type="match status" value="1"/>
</dbReference>
<organism evidence="3 4">
    <name type="scientific">Alicyclobacillus cycloheptanicus</name>
    <dbReference type="NCBI Taxonomy" id="1457"/>
    <lineage>
        <taxon>Bacteria</taxon>
        <taxon>Bacillati</taxon>
        <taxon>Bacillota</taxon>
        <taxon>Bacilli</taxon>
        <taxon>Bacillales</taxon>
        <taxon>Alicyclobacillaceae</taxon>
        <taxon>Alicyclobacillus</taxon>
    </lineage>
</organism>
<dbReference type="InterPro" id="IPR001387">
    <property type="entry name" value="Cro/C1-type_HTH"/>
</dbReference>
<proteinExistence type="predicted"/>
<keyword evidence="4" id="KW-1185">Reference proteome</keyword>
<feature type="region of interest" description="Disordered" evidence="1">
    <location>
        <begin position="140"/>
        <end position="159"/>
    </location>
</feature>
<dbReference type="Pfam" id="PF01381">
    <property type="entry name" value="HTH_3"/>
    <property type="match status" value="1"/>
</dbReference>
<dbReference type="CDD" id="cd00093">
    <property type="entry name" value="HTH_XRE"/>
    <property type="match status" value="1"/>
</dbReference>
<evidence type="ECO:0000259" key="2">
    <source>
        <dbReference type="PROSITE" id="PS50943"/>
    </source>
</evidence>
<evidence type="ECO:0000256" key="1">
    <source>
        <dbReference type="SAM" id="MobiDB-lite"/>
    </source>
</evidence>
<sequence>MTPPWVQLRQLRKAAGLTQAELAAGIVTQSMLCHIERGRVIPAEDTLRALLTKLKVPAEEAMQPWRAWRNRGRIRDRLWIAVNLEDGPLMQQLLDEGGHLLVPFERQVYTGFAGALTAGERTEAWAAVREVLEKAAQDENRPVLRSSRSGPRAGISQGGRKRDVYAGAWTHIDKARALVTEAKAQWLAARHFTDDEGALYWKQVMALYLWETIWKGAQ</sequence>
<protein>
    <submittedName>
        <fullName evidence="3">Transcriptional regulator with XRE-family HTH domain</fullName>
    </submittedName>
</protein>
<dbReference type="RefSeq" id="WP_274456707.1">
    <property type="nucleotide sequence ID" value="NZ_CP067097.1"/>
</dbReference>
<evidence type="ECO:0000313" key="3">
    <source>
        <dbReference type="EMBL" id="MDQ0189719.1"/>
    </source>
</evidence>
<dbReference type="SMART" id="SM00530">
    <property type="entry name" value="HTH_XRE"/>
    <property type="match status" value="1"/>
</dbReference>
<gene>
    <name evidence="3" type="ORF">J2S03_001566</name>
</gene>
<reference evidence="3 4" key="1">
    <citation type="submission" date="2023-07" db="EMBL/GenBank/DDBJ databases">
        <title>Genomic Encyclopedia of Type Strains, Phase IV (KMG-IV): sequencing the most valuable type-strain genomes for metagenomic binning, comparative biology and taxonomic classification.</title>
        <authorList>
            <person name="Goeker M."/>
        </authorList>
    </citation>
    <scope>NUCLEOTIDE SEQUENCE [LARGE SCALE GENOMIC DNA]</scope>
    <source>
        <strain evidence="3 4">DSM 4006</strain>
    </source>
</reference>
<dbReference type="EMBL" id="JAUSTP010000010">
    <property type="protein sequence ID" value="MDQ0189719.1"/>
    <property type="molecule type" value="Genomic_DNA"/>
</dbReference>
<comment type="caution">
    <text evidence="3">The sequence shown here is derived from an EMBL/GenBank/DDBJ whole genome shotgun (WGS) entry which is preliminary data.</text>
</comment>
<dbReference type="SUPFAM" id="SSF47413">
    <property type="entry name" value="lambda repressor-like DNA-binding domains"/>
    <property type="match status" value="1"/>
</dbReference>
<dbReference type="Gene3D" id="1.25.40.10">
    <property type="entry name" value="Tetratricopeptide repeat domain"/>
    <property type="match status" value="1"/>
</dbReference>
<dbReference type="Proteomes" id="UP001232973">
    <property type="component" value="Unassembled WGS sequence"/>
</dbReference>